<evidence type="ECO:0000313" key="2">
    <source>
        <dbReference type="Proteomes" id="UP000293433"/>
    </source>
</evidence>
<dbReference type="InterPro" id="IPR008979">
    <property type="entry name" value="Galactose-bd-like_sf"/>
</dbReference>
<proteinExistence type="predicted"/>
<reference evidence="1 2" key="1">
    <citation type="submission" date="2019-02" db="EMBL/GenBank/DDBJ databases">
        <title>Genomic Encyclopedia of Type Strains, Phase IV (KMG-IV): sequencing the most valuable type-strain genomes for metagenomic binning, comparative biology and taxonomic classification.</title>
        <authorList>
            <person name="Goeker M."/>
        </authorList>
    </citation>
    <scope>NUCLEOTIDE SEQUENCE [LARGE SCALE GENOMIC DNA]</scope>
    <source>
        <strain evidence="1 2">DSM 10617</strain>
    </source>
</reference>
<keyword evidence="2" id="KW-1185">Reference proteome</keyword>
<name>A0A4Q7LM29_9BURK</name>
<evidence type="ECO:0000313" key="1">
    <source>
        <dbReference type="EMBL" id="RZS55027.1"/>
    </source>
</evidence>
<dbReference type="Gene3D" id="2.60.120.260">
    <property type="entry name" value="Galactose-binding domain-like"/>
    <property type="match status" value="1"/>
</dbReference>
<dbReference type="EMBL" id="SGWV01000009">
    <property type="protein sequence ID" value="RZS55027.1"/>
    <property type="molecule type" value="Genomic_DNA"/>
</dbReference>
<sequence>MDDWDLGELIPEARGANVALNKPVRVVPQRDCGPGWSASLLVDASNGWSHSYGAADQAVTGWLQVDLGASQAVNRATLLGLMTAPNADASILRVSAEHLQGTQVRLSGTSPVSTVGGVSRAMSRPEGQSMAFVSQW</sequence>
<dbReference type="Proteomes" id="UP000293433">
    <property type="component" value="Unassembled WGS sequence"/>
</dbReference>
<comment type="caution">
    <text evidence="1">The sequence shown here is derived from an EMBL/GenBank/DDBJ whole genome shotgun (WGS) entry which is preliminary data.</text>
</comment>
<organism evidence="1 2">
    <name type="scientific">Sphaerotilus mobilis</name>
    <dbReference type="NCBI Taxonomy" id="47994"/>
    <lineage>
        <taxon>Bacteria</taxon>
        <taxon>Pseudomonadati</taxon>
        <taxon>Pseudomonadota</taxon>
        <taxon>Betaproteobacteria</taxon>
        <taxon>Burkholderiales</taxon>
        <taxon>Sphaerotilaceae</taxon>
        <taxon>Sphaerotilus</taxon>
    </lineage>
</organism>
<dbReference type="SUPFAM" id="SSF49785">
    <property type="entry name" value="Galactose-binding domain-like"/>
    <property type="match status" value="1"/>
</dbReference>
<accession>A0A4Q7LM29</accession>
<dbReference type="AlphaFoldDB" id="A0A4Q7LM29"/>
<evidence type="ECO:0008006" key="3">
    <source>
        <dbReference type="Google" id="ProtNLM"/>
    </source>
</evidence>
<gene>
    <name evidence="1" type="ORF">EV685_2513</name>
</gene>
<protein>
    <recommendedName>
        <fullName evidence="3">F5/8 type C domain-containing protein</fullName>
    </recommendedName>
</protein>